<dbReference type="PANTHER" id="PTHR43537">
    <property type="entry name" value="TRANSCRIPTIONAL REGULATOR, GNTR FAMILY"/>
    <property type="match status" value="1"/>
</dbReference>
<keyword evidence="3" id="KW-0804">Transcription</keyword>
<evidence type="ECO:0000313" key="5">
    <source>
        <dbReference type="EMBL" id="PVX75731.1"/>
    </source>
</evidence>
<dbReference type="PROSITE" id="PS50949">
    <property type="entry name" value="HTH_GNTR"/>
    <property type="match status" value="1"/>
</dbReference>
<dbReference type="SMART" id="SM00345">
    <property type="entry name" value="HTH_GNTR"/>
    <property type="match status" value="1"/>
</dbReference>
<dbReference type="Pfam" id="PF07729">
    <property type="entry name" value="FCD"/>
    <property type="match status" value="1"/>
</dbReference>
<dbReference type="PRINTS" id="PR00035">
    <property type="entry name" value="HTHGNTR"/>
</dbReference>
<reference evidence="5 6" key="1">
    <citation type="submission" date="2018-05" db="EMBL/GenBank/DDBJ databases">
        <title>Genomic Encyclopedia of Type Strains, Phase IV (KMG-V): Genome sequencing to study the core and pangenomes of soil and plant-associated prokaryotes.</title>
        <authorList>
            <person name="Whitman W."/>
        </authorList>
    </citation>
    <scope>NUCLEOTIDE SEQUENCE [LARGE SCALE GENOMIC DNA]</scope>
    <source>
        <strain evidence="5 6">SCZa-39</strain>
    </source>
</reference>
<dbReference type="RefSeq" id="WP_112173779.1">
    <property type="nucleotide sequence ID" value="NZ_CAJZAT010000169.1"/>
</dbReference>
<dbReference type="SUPFAM" id="SSF48008">
    <property type="entry name" value="GntR ligand-binding domain-like"/>
    <property type="match status" value="1"/>
</dbReference>
<evidence type="ECO:0000259" key="4">
    <source>
        <dbReference type="PROSITE" id="PS50949"/>
    </source>
</evidence>
<keyword evidence="2" id="KW-0238">DNA-binding</keyword>
<feature type="domain" description="HTH gntR-type" evidence="4">
    <location>
        <begin position="16"/>
        <end position="83"/>
    </location>
</feature>
<evidence type="ECO:0000256" key="2">
    <source>
        <dbReference type="ARBA" id="ARBA00023125"/>
    </source>
</evidence>
<dbReference type="PANTHER" id="PTHR43537:SF49">
    <property type="entry name" value="TRANSCRIPTIONAL REGULATORY PROTEIN"/>
    <property type="match status" value="1"/>
</dbReference>
<dbReference type="Gene3D" id="1.10.10.10">
    <property type="entry name" value="Winged helix-like DNA-binding domain superfamily/Winged helix DNA-binding domain"/>
    <property type="match status" value="1"/>
</dbReference>
<dbReference type="EMBL" id="QEOB01000017">
    <property type="protein sequence ID" value="PVX75731.1"/>
    <property type="molecule type" value="Genomic_DNA"/>
</dbReference>
<dbReference type="Proteomes" id="UP000245712">
    <property type="component" value="Unassembled WGS sequence"/>
</dbReference>
<proteinExistence type="predicted"/>
<dbReference type="InterPro" id="IPR008920">
    <property type="entry name" value="TF_FadR/GntR_C"/>
</dbReference>
<dbReference type="Pfam" id="PF00392">
    <property type="entry name" value="GntR"/>
    <property type="match status" value="1"/>
</dbReference>
<sequence length="223" mass="24537">MPLKPFTSEDDENPALPRAEFVYRQLRSAILEGGLPAGTRLREIELAQQMEVSRTPVREALRRLESEGMVTADRARGLIVTELTGEMVRELYAMREMLEGTAAAWAARNATAVELAALRTIADQDAALVGDPLRLARNNHLFHQTLYRAAHNRYLLKSLSSLQASIALLGSTGLAAGQRAHFAVSEHQALLAAIERHDARSAEDIARSHIRGALEARMLVLGR</sequence>
<dbReference type="SUPFAM" id="SSF46785">
    <property type="entry name" value="Winged helix' DNA-binding domain"/>
    <property type="match status" value="1"/>
</dbReference>
<gene>
    <name evidence="5" type="ORF">C7402_117143</name>
</gene>
<dbReference type="InterPro" id="IPR011711">
    <property type="entry name" value="GntR_C"/>
</dbReference>
<dbReference type="InterPro" id="IPR000524">
    <property type="entry name" value="Tscrpt_reg_HTH_GntR"/>
</dbReference>
<organism evidence="5 6">
    <name type="scientific">Paraburkholderia unamae</name>
    <dbReference type="NCBI Taxonomy" id="219649"/>
    <lineage>
        <taxon>Bacteria</taxon>
        <taxon>Pseudomonadati</taxon>
        <taxon>Pseudomonadota</taxon>
        <taxon>Betaproteobacteria</taxon>
        <taxon>Burkholderiales</taxon>
        <taxon>Burkholderiaceae</taxon>
        <taxon>Paraburkholderia</taxon>
    </lineage>
</organism>
<keyword evidence="6" id="KW-1185">Reference proteome</keyword>
<dbReference type="Gene3D" id="1.20.120.530">
    <property type="entry name" value="GntR ligand-binding domain-like"/>
    <property type="match status" value="1"/>
</dbReference>
<protein>
    <submittedName>
        <fullName evidence="5">GntR family transcriptional regulator</fullName>
    </submittedName>
</protein>
<dbReference type="CDD" id="cd07377">
    <property type="entry name" value="WHTH_GntR"/>
    <property type="match status" value="1"/>
</dbReference>
<evidence type="ECO:0000256" key="1">
    <source>
        <dbReference type="ARBA" id="ARBA00023015"/>
    </source>
</evidence>
<dbReference type="InterPro" id="IPR036388">
    <property type="entry name" value="WH-like_DNA-bd_sf"/>
</dbReference>
<evidence type="ECO:0000313" key="6">
    <source>
        <dbReference type="Proteomes" id="UP000245712"/>
    </source>
</evidence>
<dbReference type="SMART" id="SM00895">
    <property type="entry name" value="FCD"/>
    <property type="match status" value="1"/>
</dbReference>
<evidence type="ECO:0000256" key="3">
    <source>
        <dbReference type="ARBA" id="ARBA00023163"/>
    </source>
</evidence>
<accession>A0ABX5KHZ0</accession>
<dbReference type="InterPro" id="IPR036390">
    <property type="entry name" value="WH_DNA-bd_sf"/>
</dbReference>
<keyword evidence="1" id="KW-0805">Transcription regulation</keyword>
<name>A0ABX5KHZ0_9BURK</name>
<comment type="caution">
    <text evidence="5">The sequence shown here is derived from an EMBL/GenBank/DDBJ whole genome shotgun (WGS) entry which is preliminary data.</text>
</comment>